<evidence type="ECO:0000313" key="3">
    <source>
        <dbReference type="EMBL" id="KAJ2934984.1"/>
    </source>
</evidence>
<dbReference type="CDD" id="cd06257">
    <property type="entry name" value="DnaJ"/>
    <property type="match status" value="1"/>
</dbReference>
<keyword evidence="4" id="KW-1185">Reference proteome</keyword>
<dbReference type="SUPFAM" id="SSF46565">
    <property type="entry name" value="Chaperone J-domain"/>
    <property type="match status" value="1"/>
</dbReference>
<dbReference type="InterPro" id="IPR036869">
    <property type="entry name" value="J_dom_sf"/>
</dbReference>
<evidence type="ECO:0000313" key="4">
    <source>
        <dbReference type="Proteomes" id="UP001140091"/>
    </source>
</evidence>
<dbReference type="Gene3D" id="1.10.287.110">
    <property type="entry name" value="DnaJ domain"/>
    <property type="match status" value="1"/>
</dbReference>
<evidence type="ECO:0000259" key="2">
    <source>
        <dbReference type="PROSITE" id="PS50076"/>
    </source>
</evidence>
<dbReference type="Pfam" id="PF00226">
    <property type="entry name" value="DnaJ"/>
    <property type="match status" value="1"/>
</dbReference>
<dbReference type="PANTHER" id="PTHR44029:SF1">
    <property type="entry name" value="DNAJ HOMOLOG SUBFAMILY C MEMBER 21"/>
    <property type="match status" value="1"/>
</dbReference>
<dbReference type="Proteomes" id="UP001140091">
    <property type="component" value="Unassembled WGS sequence"/>
</dbReference>
<feature type="region of interest" description="Disordered" evidence="1">
    <location>
        <begin position="1"/>
        <end position="23"/>
    </location>
</feature>
<dbReference type="PROSITE" id="PS00636">
    <property type="entry name" value="DNAJ_1"/>
    <property type="match status" value="1"/>
</dbReference>
<dbReference type="InterPro" id="IPR001623">
    <property type="entry name" value="DnaJ_domain"/>
</dbReference>
<dbReference type="EMBL" id="JANBPK010000707">
    <property type="protein sequence ID" value="KAJ2934984.1"/>
    <property type="molecule type" value="Genomic_DNA"/>
</dbReference>
<dbReference type="OrthoDB" id="10250354at2759"/>
<proteinExistence type="predicted"/>
<organism evidence="3 4">
    <name type="scientific">Candolleomyces eurysporus</name>
    <dbReference type="NCBI Taxonomy" id="2828524"/>
    <lineage>
        <taxon>Eukaryota</taxon>
        <taxon>Fungi</taxon>
        <taxon>Dikarya</taxon>
        <taxon>Basidiomycota</taxon>
        <taxon>Agaricomycotina</taxon>
        <taxon>Agaricomycetes</taxon>
        <taxon>Agaricomycetidae</taxon>
        <taxon>Agaricales</taxon>
        <taxon>Agaricineae</taxon>
        <taxon>Psathyrellaceae</taxon>
        <taxon>Candolleomyces</taxon>
    </lineage>
</organism>
<accession>A0A9W8JJ00</accession>
<feature type="region of interest" description="Disordered" evidence="1">
    <location>
        <begin position="89"/>
        <end position="126"/>
    </location>
</feature>
<dbReference type="PROSITE" id="PS50076">
    <property type="entry name" value="DNAJ_2"/>
    <property type="match status" value="1"/>
</dbReference>
<dbReference type="InterPro" id="IPR018253">
    <property type="entry name" value="DnaJ_domain_CS"/>
</dbReference>
<feature type="compositionally biased region" description="Basic and acidic residues" evidence="1">
    <location>
        <begin position="1"/>
        <end position="15"/>
    </location>
</feature>
<dbReference type="PANTHER" id="PTHR44029">
    <property type="entry name" value="DNAJ HOMOLOG SUBFAMILY C MEMBER 21"/>
    <property type="match status" value="1"/>
</dbReference>
<comment type="caution">
    <text evidence="3">The sequence shown here is derived from an EMBL/GenBank/DDBJ whole genome shotgun (WGS) entry which is preliminary data.</text>
</comment>
<protein>
    <recommendedName>
        <fullName evidence="2">J domain-containing protein</fullName>
    </recommendedName>
</protein>
<dbReference type="PRINTS" id="PR00625">
    <property type="entry name" value="JDOMAIN"/>
</dbReference>
<reference evidence="3" key="1">
    <citation type="submission" date="2022-06" db="EMBL/GenBank/DDBJ databases">
        <title>Genome Sequence of Candolleomyces eurysporus.</title>
        <authorList>
            <person name="Buettner E."/>
        </authorList>
    </citation>
    <scope>NUCLEOTIDE SEQUENCE</scope>
    <source>
        <strain evidence="3">VTCC 930004</strain>
    </source>
</reference>
<name>A0A9W8JJ00_9AGAR</name>
<dbReference type="InterPro" id="IPR051964">
    <property type="entry name" value="Chaperone_stress_response"/>
</dbReference>
<feature type="compositionally biased region" description="Basic and acidic residues" evidence="1">
    <location>
        <begin position="61"/>
        <end position="73"/>
    </location>
</feature>
<feature type="non-terminal residue" evidence="3">
    <location>
        <position position="1"/>
    </location>
</feature>
<sequence>MDFEHNRKDTAKDSIRPNGSAKGLKIPLMDFEKLSYYEVLEVPEDATADDLKKAHRRKALEHHPDKNLDDTDEAKVRFSKVQEAYETLSDPNLRADYDSERAIPPAPADSSCPGSEAHNVSPSEDPTDKWCVLLNTLLRVFRQEL</sequence>
<dbReference type="GO" id="GO:0005737">
    <property type="term" value="C:cytoplasm"/>
    <property type="evidence" value="ECO:0007669"/>
    <property type="project" value="TreeGrafter"/>
</dbReference>
<dbReference type="AlphaFoldDB" id="A0A9W8JJ00"/>
<dbReference type="SMART" id="SM00271">
    <property type="entry name" value="DnaJ"/>
    <property type="match status" value="1"/>
</dbReference>
<evidence type="ECO:0000256" key="1">
    <source>
        <dbReference type="SAM" id="MobiDB-lite"/>
    </source>
</evidence>
<feature type="domain" description="J" evidence="2">
    <location>
        <begin position="35"/>
        <end position="101"/>
    </location>
</feature>
<feature type="region of interest" description="Disordered" evidence="1">
    <location>
        <begin position="54"/>
        <end position="73"/>
    </location>
</feature>
<gene>
    <name evidence="3" type="ORF">H1R20_g2086</name>
</gene>